<name>A0A1I2R1S7_9BACL</name>
<dbReference type="EMBL" id="FOOY01000008">
    <property type="protein sequence ID" value="SFG31851.1"/>
    <property type="molecule type" value="Genomic_DNA"/>
</dbReference>
<evidence type="ECO:0000313" key="2">
    <source>
        <dbReference type="Proteomes" id="UP000198752"/>
    </source>
</evidence>
<accession>A0A1I2R1S7</accession>
<reference evidence="2" key="1">
    <citation type="submission" date="2016-10" db="EMBL/GenBank/DDBJ databases">
        <authorList>
            <person name="Varghese N."/>
            <person name="Submissions S."/>
        </authorList>
    </citation>
    <scope>NUCLEOTIDE SEQUENCE [LARGE SCALE GENOMIC DNA]</scope>
    <source>
        <strain evidence="2">ATCC 700379</strain>
    </source>
</reference>
<keyword evidence="2" id="KW-1185">Reference proteome</keyword>
<proteinExistence type="predicted"/>
<evidence type="ECO:0000313" key="1">
    <source>
        <dbReference type="EMBL" id="SFG31851.1"/>
    </source>
</evidence>
<dbReference type="Proteomes" id="UP000198752">
    <property type="component" value="Unassembled WGS sequence"/>
</dbReference>
<organism evidence="1 2">
    <name type="scientific">Sporolactobacillus nakayamae</name>
    <dbReference type="NCBI Taxonomy" id="269670"/>
    <lineage>
        <taxon>Bacteria</taxon>
        <taxon>Bacillati</taxon>
        <taxon>Bacillota</taxon>
        <taxon>Bacilli</taxon>
        <taxon>Bacillales</taxon>
        <taxon>Sporolactobacillaceae</taxon>
        <taxon>Sporolactobacillus</taxon>
    </lineage>
</organism>
<gene>
    <name evidence="1" type="ORF">SAMN02982927_01335</name>
</gene>
<dbReference type="STRING" id="269670.SAMN02982927_01335"/>
<dbReference type="AlphaFoldDB" id="A0A1I2R1S7"/>
<sequence length="52" mass="5669">MKKMPGSKSIHFIRQLFLVLNALMIERAVSTIIRLLGRIAGAGSFIQGTGII</sequence>
<protein>
    <submittedName>
        <fullName evidence="1">Uncharacterized protein</fullName>
    </submittedName>
</protein>